<comment type="caution">
    <text evidence="3">The sequence shown here is derived from an EMBL/GenBank/DDBJ whole genome shotgun (WGS) entry which is preliminary data.</text>
</comment>
<evidence type="ECO:0000313" key="4">
    <source>
        <dbReference type="Proteomes" id="UP001432027"/>
    </source>
</evidence>
<sequence>SQDDVLFGMDDGFPCGSPDPIGFNDPYGHQPDHLGDDMSGMFVDNSLTDVPMDDYQPFPSAEMQNDSRDFQTLQPPVSSGYDLDMGHSQSSMGGMYSNGGTTESMLYEQTTTISNGDHHMMGGGEEHYGMPGTSFGSYQPSPMADQQQPQHSSPSVSRQQSRPASRTPAQKGGGGLVQHISTPSTSSNFSNSPAPLPVKTVQTKKRESHITKLNGSRKKNAQGANSVGAVLTKANKMAATTPAASSGGSLRLSAEDSAQVAKLCAEIETLQAQDNPHARARMQDLERQRAAIFMNALTSQVPTVAVKSTPSQPQQQARQRTAPKKQPPPSSDAYTPQCATVYMQDDGYAAVPGTSHGGYTMTPSAPPPMQQRYKVSGPPPQQPPRGGMGGAPPPHAPPPPQAIYLQQGQPPPQMVQMTSSPMVSTMTSTPTPSAPPAPTMMMGGGRRTGGGARSMMVRGPPQQQQLPVQQLQPPHPALQHVPPGTTVRAALKGGLQHLQQQHHSNNNNHQQLLQQQQQGQSHHLHPQQQPHQQHRASPMPSTSQQQPQPQPLLQLSLPVHQQQMQQPMRIDDTPFRPNPQLTQRRIEDKKLGRQRKLQTAFDIMSQQLLQPETELPFAGVDDVFRRLMPYHLLFEHDMDSQLEQEFDLQFMRSMVDADEKKKRLTERMRRIALTEAISKKDEECNLLLFLDAEYERNRLEEEQRMEIESPGSVNPIARATALALDRVRTPSTLPPKLKLLELEKHKPDGLVPLHQSFYEYHPFVERRCLPTPPPPGPLHGLEESEVEDDTEDEECAAAAAGAAGPSGTSGPSSAFIPPSAIKRSASTEDDDASPEMGCPIDDPPKPTVPHHHHRPTVCHKPVPDPSRVIKQEIASPQRPRPPAAAAAGKVQPVQRQIKQEVASPARNSSSRVTVARTNTVSRHEMPEASDPVPQEMRNRMMDNKTMQEDRRKKDAERERRAAEKREEERRKKEDERKEREKRRKEVEDEEKRKKDEEEREKRRKEEEERKKKEEREKREREEAEKKPIKLEEEHKPLKLKIKIGTTIAITPAAPPDVKKEEEEDEEEENRERKSKKKRKKEKRRGEEDEEEERE</sequence>
<feature type="domain" description="GLTSCR protein conserved" evidence="2">
    <location>
        <begin position="606"/>
        <end position="704"/>
    </location>
</feature>
<gene>
    <name evidence="3" type="ORF">PENTCL1PPCAC_18998</name>
</gene>
<dbReference type="InterPro" id="IPR015671">
    <property type="entry name" value="GSCR1_dom"/>
</dbReference>
<feature type="compositionally biased region" description="Low complexity" evidence="1">
    <location>
        <begin position="146"/>
        <end position="166"/>
    </location>
</feature>
<proteinExistence type="predicted"/>
<feature type="region of interest" description="Disordered" evidence="1">
    <location>
        <begin position="510"/>
        <end position="580"/>
    </location>
</feature>
<feature type="region of interest" description="Disordered" evidence="1">
    <location>
        <begin position="16"/>
        <end position="36"/>
    </location>
</feature>
<feature type="region of interest" description="Disordered" evidence="1">
    <location>
        <begin position="768"/>
        <end position="1094"/>
    </location>
</feature>
<name>A0AAV5TQS5_9BILA</name>
<feature type="compositionally biased region" description="Basic and acidic residues" evidence="1">
    <location>
        <begin position="936"/>
        <end position="1036"/>
    </location>
</feature>
<feature type="region of interest" description="Disordered" evidence="1">
    <location>
        <begin position="353"/>
        <end position="483"/>
    </location>
</feature>
<feature type="compositionally biased region" description="Low complexity" evidence="1">
    <location>
        <begin position="510"/>
        <end position="563"/>
    </location>
</feature>
<dbReference type="Proteomes" id="UP001432027">
    <property type="component" value="Unassembled WGS sequence"/>
</dbReference>
<feature type="compositionally biased region" description="Polar residues" evidence="1">
    <location>
        <begin position="905"/>
        <end position="920"/>
    </location>
</feature>
<feature type="region of interest" description="Disordered" evidence="1">
    <location>
        <begin position="303"/>
        <end position="336"/>
    </location>
</feature>
<feature type="compositionally biased region" description="Gly residues" evidence="1">
    <location>
        <begin position="442"/>
        <end position="452"/>
    </location>
</feature>
<dbReference type="EMBL" id="BTSX01000004">
    <property type="protein sequence ID" value="GMS96823.1"/>
    <property type="molecule type" value="Genomic_DNA"/>
</dbReference>
<feature type="compositionally biased region" description="Acidic residues" evidence="1">
    <location>
        <begin position="783"/>
        <end position="795"/>
    </location>
</feature>
<accession>A0AAV5TQS5</accession>
<feature type="compositionally biased region" description="Low complexity" evidence="1">
    <location>
        <begin position="181"/>
        <end position="193"/>
    </location>
</feature>
<feature type="compositionally biased region" description="Basic residues" evidence="1">
    <location>
        <begin position="848"/>
        <end position="857"/>
    </location>
</feature>
<evidence type="ECO:0000256" key="1">
    <source>
        <dbReference type="SAM" id="MobiDB-lite"/>
    </source>
</evidence>
<feature type="non-terminal residue" evidence="3">
    <location>
        <position position="1"/>
    </location>
</feature>
<feature type="compositionally biased region" description="Pro residues" evidence="1">
    <location>
        <begin position="391"/>
        <end position="401"/>
    </location>
</feature>
<dbReference type="AlphaFoldDB" id="A0AAV5TQS5"/>
<reference evidence="3" key="1">
    <citation type="submission" date="2023-10" db="EMBL/GenBank/DDBJ databases">
        <title>Genome assembly of Pristionchus species.</title>
        <authorList>
            <person name="Yoshida K."/>
            <person name="Sommer R.J."/>
        </authorList>
    </citation>
    <scope>NUCLEOTIDE SEQUENCE</scope>
    <source>
        <strain evidence="3">RS0144</strain>
    </source>
</reference>
<feature type="compositionally biased region" description="Basic and acidic residues" evidence="1">
    <location>
        <begin position="116"/>
        <end position="128"/>
    </location>
</feature>
<dbReference type="Pfam" id="PF15249">
    <property type="entry name" value="GLTSCR1"/>
    <property type="match status" value="1"/>
</dbReference>
<feature type="compositionally biased region" description="Low complexity" evidence="1">
    <location>
        <begin position="453"/>
        <end position="483"/>
    </location>
</feature>
<protein>
    <recommendedName>
        <fullName evidence="2">GLTSCR protein conserved domain-containing protein</fullName>
    </recommendedName>
</protein>
<feature type="compositionally biased region" description="Basic residues" evidence="1">
    <location>
        <begin position="1072"/>
        <end position="1082"/>
    </location>
</feature>
<feature type="non-terminal residue" evidence="3">
    <location>
        <position position="1094"/>
    </location>
</feature>
<evidence type="ECO:0000259" key="2">
    <source>
        <dbReference type="Pfam" id="PF15249"/>
    </source>
</evidence>
<feature type="compositionally biased region" description="Low complexity" evidence="1">
    <location>
        <begin position="796"/>
        <end position="814"/>
    </location>
</feature>
<feature type="region of interest" description="Disordered" evidence="1">
    <location>
        <begin position="114"/>
        <end position="225"/>
    </location>
</feature>
<feature type="compositionally biased region" description="Low complexity" evidence="1">
    <location>
        <begin position="417"/>
        <end position="431"/>
    </location>
</feature>
<evidence type="ECO:0000313" key="3">
    <source>
        <dbReference type="EMBL" id="GMS96823.1"/>
    </source>
</evidence>
<keyword evidence="4" id="KW-1185">Reference proteome</keyword>
<organism evidence="3 4">
    <name type="scientific">Pristionchus entomophagus</name>
    <dbReference type="NCBI Taxonomy" id="358040"/>
    <lineage>
        <taxon>Eukaryota</taxon>
        <taxon>Metazoa</taxon>
        <taxon>Ecdysozoa</taxon>
        <taxon>Nematoda</taxon>
        <taxon>Chromadorea</taxon>
        <taxon>Rhabditida</taxon>
        <taxon>Rhabditina</taxon>
        <taxon>Diplogasteromorpha</taxon>
        <taxon>Diplogasteroidea</taxon>
        <taxon>Neodiplogasteridae</taxon>
        <taxon>Pristionchus</taxon>
    </lineage>
</organism>
<feature type="compositionally biased region" description="Low complexity" evidence="1">
    <location>
        <begin position="308"/>
        <end position="320"/>
    </location>
</feature>